<evidence type="ECO:0000313" key="5">
    <source>
        <dbReference type="EMBL" id="AOV07615.1"/>
    </source>
</evidence>
<dbReference type="RefSeq" id="WP_075527748.1">
    <property type="nucleotide sequence ID" value="NZ_CP017560.1"/>
</dbReference>
<feature type="domain" description="SpoOB alpha-helical" evidence="4">
    <location>
        <begin position="6"/>
        <end position="57"/>
    </location>
</feature>
<evidence type="ECO:0000256" key="3">
    <source>
        <dbReference type="ARBA" id="ARBA00022777"/>
    </source>
</evidence>
<evidence type="ECO:0000259" key="4">
    <source>
        <dbReference type="Pfam" id="PF14689"/>
    </source>
</evidence>
<dbReference type="InterPro" id="IPR016120">
    <property type="entry name" value="Sig_transdc_His_kin_SpoOB"/>
</dbReference>
<dbReference type="InterPro" id="IPR039506">
    <property type="entry name" value="SPOB_a"/>
</dbReference>
<keyword evidence="3" id="KW-0418">Kinase</keyword>
<keyword evidence="1" id="KW-0597">Phosphoprotein</keyword>
<keyword evidence="2" id="KW-0808">Transferase</keyword>
<name>A0A1D8JFY9_9BACL</name>
<evidence type="ECO:0000256" key="1">
    <source>
        <dbReference type="ARBA" id="ARBA00022553"/>
    </source>
</evidence>
<dbReference type="Proteomes" id="UP000185746">
    <property type="component" value="Chromosome"/>
</dbReference>
<dbReference type="GO" id="GO:0000155">
    <property type="term" value="F:phosphorelay sensor kinase activity"/>
    <property type="evidence" value="ECO:0007669"/>
    <property type="project" value="InterPro"/>
</dbReference>
<dbReference type="EMBL" id="CP017560">
    <property type="protein sequence ID" value="AOV07615.1"/>
    <property type="molecule type" value="Genomic_DNA"/>
</dbReference>
<dbReference type="KEGG" id="surl:BI350_08760"/>
<evidence type="ECO:0000256" key="2">
    <source>
        <dbReference type="ARBA" id="ARBA00022679"/>
    </source>
</evidence>
<evidence type="ECO:0000313" key="6">
    <source>
        <dbReference type="Proteomes" id="UP000185746"/>
    </source>
</evidence>
<sequence length="172" mass="19873">MKEEQLTLAQALKFTRHDFLNDLQIILMNIDLGNTERAKKTILATTNKMKQHSLLSSLSLPRTEIWLATFEWIHTSFDKLLTCHVKAPISNVSDDDLVSSLQKLIKQVENVLDPLSEYEAHFDILSVKEEWAIIMSVTGKLPKLEAKSRKEKTFTIEEKFAENLWTFTIRGR</sequence>
<proteinExistence type="predicted"/>
<dbReference type="SUPFAM" id="SSF55890">
    <property type="entry name" value="Sporulation response regulatory protein Spo0B"/>
    <property type="match status" value="1"/>
</dbReference>
<gene>
    <name evidence="5" type="ORF">BI350_08760</name>
</gene>
<organism evidence="5 6">
    <name type="scientific">Sporosarcina ureilytica</name>
    <dbReference type="NCBI Taxonomy" id="298596"/>
    <lineage>
        <taxon>Bacteria</taxon>
        <taxon>Bacillati</taxon>
        <taxon>Bacillota</taxon>
        <taxon>Bacilli</taxon>
        <taxon>Bacillales</taxon>
        <taxon>Caryophanaceae</taxon>
        <taxon>Sporosarcina</taxon>
    </lineage>
</organism>
<dbReference type="Gene3D" id="1.10.287.130">
    <property type="match status" value="1"/>
</dbReference>
<dbReference type="AlphaFoldDB" id="A0A1D8JFY9"/>
<keyword evidence="6" id="KW-1185">Reference proteome</keyword>
<dbReference type="Pfam" id="PF14689">
    <property type="entry name" value="SPOB_a"/>
    <property type="match status" value="1"/>
</dbReference>
<accession>A0A1D8JFY9</accession>
<protein>
    <recommendedName>
        <fullName evidence="4">SpoOB alpha-helical domain-containing protein</fullName>
    </recommendedName>
</protein>
<reference evidence="5 6" key="1">
    <citation type="submission" date="2016-09" db="EMBL/GenBank/DDBJ databases">
        <title>Complete genome sequence of the Lysinibacillus sphaericus LMG 22257, a specie of Bacillus with ureolytic activity that can effectively biodeposit calcium carbonate.</title>
        <authorList>
            <person name="Yan W."/>
        </authorList>
    </citation>
    <scope>NUCLEOTIDE SEQUENCE [LARGE SCALE GENOMIC DNA]</scope>
    <source>
        <strain evidence="5 6">LMG 22257</strain>
    </source>
</reference>